<reference evidence="8 9" key="1">
    <citation type="submission" date="2023-10" db="EMBL/GenBank/DDBJ databases">
        <title>Holzapfeliella saturejae sp. nov. isolated from Satureja montana flowers.</title>
        <authorList>
            <person name="Alcantara C."/>
            <person name="Zuniga M."/>
            <person name="Landete J.M."/>
            <person name="Monedero V."/>
        </authorList>
    </citation>
    <scope>NUCLEOTIDE SEQUENCE [LARGE SCALE GENOMIC DNA]</scope>
    <source>
        <strain evidence="8 9">He02</strain>
    </source>
</reference>
<dbReference type="Proteomes" id="UP001377804">
    <property type="component" value="Unassembled WGS sequence"/>
</dbReference>
<dbReference type="RefSeq" id="WP_339969905.1">
    <property type="nucleotide sequence ID" value="NZ_JAWMWG010000001.1"/>
</dbReference>
<evidence type="ECO:0000256" key="2">
    <source>
        <dbReference type="ARBA" id="ARBA00022814"/>
    </source>
</evidence>
<comment type="similarity">
    <text evidence="1 6">Belongs to the NusB family.</text>
</comment>
<comment type="caution">
    <text evidence="8">The sequence shown here is derived from an EMBL/GenBank/DDBJ whole genome shotgun (WGS) entry which is preliminary data.</text>
</comment>
<dbReference type="PANTHER" id="PTHR11078">
    <property type="entry name" value="N UTILIZATION SUBSTANCE PROTEIN B-RELATED"/>
    <property type="match status" value="1"/>
</dbReference>
<accession>A0ABU8SI50</accession>
<keyword evidence="5 6" id="KW-0804">Transcription</keyword>
<comment type="function">
    <text evidence="6">Involved in transcription antitermination. Required for transcription of ribosomal RNA (rRNA) genes. Binds specifically to the boxA antiterminator sequence of the ribosomal RNA (rrn) operons.</text>
</comment>
<dbReference type="Gene3D" id="1.10.940.10">
    <property type="entry name" value="NusB-like"/>
    <property type="match status" value="1"/>
</dbReference>
<feature type="domain" description="NusB/RsmB/TIM44" evidence="7">
    <location>
        <begin position="7"/>
        <end position="131"/>
    </location>
</feature>
<dbReference type="HAMAP" id="MF_00073">
    <property type="entry name" value="NusB"/>
    <property type="match status" value="1"/>
</dbReference>
<sequence length="132" mass="15114">MNQHDIRRAALQANFIQLSSELTAEQALETVKDHYLNEEETLPDYLEQLVKGVASKKDELNQVIDDRLSDKWQFNRIAKINIAILQLALYELKYTETPTAVAINEALNLADEFSDDKSKKFINGLLSNFSKQ</sequence>
<dbReference type="PANTHER" id="PTHR11078:SF3">
    <property type="entry name" value="ANTITERMINATION NUSB DOMAIN-CONTAINING PROTEIN"/>
    <property type="match status" value="1"/>
</dbReference>
<protein>
    <recommendedName>
        <fullName evidence="6">Transcription antitermination protein NusB</fullName>
    </recommendedName>
    <alternativeName>
        <fullName evidence="6">Antitermination factor NusB</fullName>
    </alternativeName>
</protein>
<evidence type="ECO:0000256" key="3">
    <source>
        <dbReference type="ARBA" id="ARBA00022884"/>
    </source>
</evidence>
<evidence type="ECO:0000256" key="6">
    <source>
        <dbReference type="HAMAP-Rule" id="MF_00073"/>
    </source>
</evidence>
<proteinExistence type="inferred from homology"/>
<keyword evidence="2 6" id="KW-0889">Transcription antitermination</keyword>
<dbReference type="EMBL" id="JAWMWG010000001">
    <property type="protein sequence ID" value="MEJ6348588.1"/>
    <property type="molecule type" value="Genomic_DNA"/>
</dbReference>
<dbReference type="Pfam" id="PF01029">
    <property type="entry name" value="NusB"/>
    <property type="match status" value="1"/>
</dbReference>
<keyword evidence="3 6" id="KW-0694">RNA-binding</keyword>
<gene>
    <name evidence="6 8" type="primary">nusB</name>
    <name evidence="8" type="ORF">R4Y45_05020</name>
</gene>
<dbReference type="NCBIfam" id="NF001223">
    <property type="entry name" value="PRK00202.1-1"/>
    <property type="match status" value="1"/>
</dbReference>
<dbReference type="InterPro" id="IPR011605">
    <property type="entry name" value="NusB_fam"/>
</dbReference>
<evidence type="ECO:0000256" key="4">
    <source>
        <dbReference type="ARBA" id="ARBA00023015"/>
    </source>
</evidence>
<dbReference type="SUPFAM" id="SSF48013">
    <property type="entry name" value="NusB-like"/>
    <property type="match status" value="1"/>
</dbReference>
<evidence type="ECO:0000259" key="7">
    <source>
        <dbReference type="Pfam" id="PF01029"/>
    </source>
</evidence>
<dbReference type="InterPro" id="IPR035926">
    <property type="entry name" value="NusB-like_sf"/>
</dbReference>
<keyword evidence="9" id="KW-1185">Reference proteome</keyword>
<evidence type="ECO:0000256" key="1">
    <source>
        <dbReference type="ARBA" id="ARBA00005952"/>
    </source>
</evidence>
<keyword evidence="4 6" id="KW-0805">Transcription regulation</keyword>
<evidence type="ECO:0000313" key="9">
    <source>
        <dbReference type="Proteomes" id="UP001377804"/>
    </source>
</evidence>
<dbReference type="InterPro" id="IPR006027">
    <property type="entry name" value="NusB_RsmB_TIM44"/>
</dbReference>
<name>A0ABU8SI50_9LACO</name>
<evidence type="ECO:0000256" key="5">
    <source>
        <dbReference type="ARBA" id="ARBA00023163"/>
    </source>
</evidence>
<evidence type="ECO:0000313" key="8">
    <source>
        <dbReference type="EMBL" id="MEJ6348588.1"/>
    </source>
</evidence>
<dbReference type="NCBIfam" id="TIGR01951">
    <property type="entry name" value="nusB"/>
    <property type="match status" value="1"/>
</dbReference>
<organism evidence="8 9">
    <name type="scientific">Holzapfeliella saturejae</name>
    <dbReference type="NCBI Taxonomy" id="3082953"/>
    <lineage>
        <taxon>Bacteria</taxon>
        <taxon>Bacillati</taxon>
        <taxon>Bacillota</taxon>
        <taxon>Bacilli</taxon>
        <taxon>Lactobacillales</taxon>
        <taxon>Lactobacillaceae</taxon>
        <taxon>Holzapfeliella</taxon>
    </lineage>
</organism>